<keyword evidence="4" id="KW-1003">Cell membrane</keyword>
<evidence type="ECO:0000256" key="12">
    <source>
        <dbReference type="ARBA" id="ARBA00038669"/>
    </source>
</evidence>
<evidence type="ECO:0000256" key="15">
    <source>
        <dbReference type="ARBA" id="ARBA00048610"/>
    </source>
</evidence>
<keyword evidence="18" id="KW-1185">Reference proteome</keyword>
<dbReference type="InterPro" id="IPR003439">
    <property type="entry name" value="ABC_transporter-like_ATP-bd"/>
</dbReference>
<reference evidence="18" key="1">
    <citation type="journal article" date="2019" name="Int. J. Syst. Evol. Microbiol.">
        <title>The Global Catalogue of Microorganisms (GCM) 10K type strain sequencing project: providing services to taxonomists for standard genome sequencing and annotation.</title>
        <authorList>
            <consortium name="The Broad Institute Genomics Platform"/>
            <consortium name="The Broad Institute Genome Sequencing Center for Infectious Disease"/>
            <person name="Wu L."/>
            <person name="Ma J."/>
        </authorList>
    </citation>
    <scope>NUCLEOTIDE SEQUENCE [LARGE SCALE GENOMIC DNA]</scope>
    <source>
        <strain evidence="18">CCUG 49571</strain>
    </source>
</reference>
<keyword evidence="8" id="KW-1278">Translocase</keyword>
<comment type="similarity">
    <text evidence="2">Belongs to the ABC transporter superfamily.</text>
</comment>
<dbReference type="PANTHER" id="PTHR43297">
    <property type="entry name" value="OLIGOPEPTIDE TRANSPORT ATP-BINDING PROTEIN APPD"/>
    <property type="match status" value="1"/>
</dbReference>
<feature type="domain" description="ABC transporter" evidence="16">
    <location>
        <begin position="10"/>
        <end position="251"/>
    </location>
</feature>
<evidence type="ECO:0000256" key="3">
    <source>
        <dbReference type="ARBA" id="ARBA00022448"/>
    </source>
</evidence>
<dbReference type="PROSITE" id="PS00211">
    <property type="entry name" value="ABC_TRANSPORTER_1"/>
    <property type="match status" value="1"/>
</dbReference>
<dbReference type="InterPro" id="IPR027417">
    <property type="entry name" value="P-loop_NTPase"/>
</dbReference>
<keyword evidence="3" id="KW-0813">Transport</keyword>
<evidence type="ECO:0000256" key="6">
    <source>
        <dbReference type="ARBA" id="ARBA00022741"/>
    </source>
</evidence>
<comment type="subcellular location">
    <subcellularLocation>
        <location evidence="1">Cell membrane</location>
        <topology evidence="1">Peripheral membrane protein</topology>
    </subcellularLocation>
</comment>
<evidence type="ECO:0000256" key="8">
    <source>
        <dbReference type="ARBA" id="ARBA00022967"/>
    </source>
</evidence>
<keyword evidence="6" id="KW-0547">Nucleotide-binding</keyword>
<dbReference type="Pfam" id="PF00005">
    <property type="entry name" value="ABC_tran"/>
    <property type="match status" value="1"/>
</dbReference>
<evidence type="ECO:0000256" key="9">
    <source>
        <dbReference type="ARBA" id="ARBA00023065"/>
    </source>
</evidence>
<dbReference type="SMART" id="SM00382">
    <property type="entry name" value="AAA"/>
    <property type="match status" value="1"/>
</dbReference>
<evidence type="ECO:0000256" key="5">
    <source>
        <dbReference type="ARBA" id="ARBA00022596"/>
    </source>
</evidence>
<dbReference type="GO" id="GO:0005524">
    <property type="term" value="F:ATP binding"/>
    <property type="evidence" value="ECO:0007669"/>
    <property type="project" value="UniProtKB-KW"/>
</dbReference>
<organism evidence="17 18">
    <name type="scientific">Cohnella hongkongensis</name>
    <dbReference type="NCBI Taxonomy" id="178337"/>
    <lineage>
        <taxon>Bacteria</taxon>
        <taxon>Bacillati</taxon>
        <taxon>Bacillota</taxon>
        <taxon>Bacilli</taxon>
        <taxon>Bacillales</taxon>
        <taxon>Paenibacillaceae</taxon>
        <taxon>Cohnella</taxon>
    </lineage>
</organism>
<evidence type="ECO:0000256" key="7">
    <source>
        <dbReference type="ARBA" id="ARBA00022840"/>
    </source>
</evidence>
<dbReference type="InterPro" id="IPR050388">
    <property type="entry name" value="ABC_Ni/Peptide_Import"/>
</dbReference>
<evidence type="ECO:0000256" key="2">
    <source>
        <dbReference type="ARBA" id="ARBA00005417"/>
    </source>
</evidence>
<keyword evidence="10" id="KW-0921">Nickel transport</keyword>
<proteinExistence type="inferred from homology"/>
<accession>A0ABV9F8W7</accession>
<dbReference type="InterPro" id="IPR017871">
    <property type="entry name" value="ABC_transporter-like_CS"/>
</dbReference>
<evidence type="ECO:0000313" key="18">
    <source>
        <dbReference type="Proteomes" id="UP001596028"/>
    </source>
</evidence>
<comment type="subunit">
    <text evidence="12">The complex is composed of two ATP-binding proteins (NikD and NikE), two transmembrane proteins (NikB and NikC) and a solute-binding protein (NikA).</text>
</comment>
<keyword evidence="11" id="KW-0472">Membrane</keyword>
<evidence type="ECO:0000256" key="11">
    <source>
        <dbReference type="ARBA" id="ARBA00023136"/>
    </source>
</evidence>
<keyword evidence="5" id="KW-0533">Nickel</keyword>
<comment type="caution">
    <text evidence="17">The sequence shown here is derived from an EMBL/GenBank/DDBJ whole genome shotgun (WGS) entry which is preliminary data.</text>
</comment>
<dbReference type="InterPro" id="IPR003593">
    <property type="entry name" value="AAA+_ATPase"/>
</dbReference>
<dbReference type="EC" id="7.2.2.11" evidence="13"/>
<dbReference type="PROSITE" id="PS50893">
    <property type="entry name" value="ABC_TRANSPORTER_2"/>
    <property type="match status" value="1"/>
</dbReference>
<name>A0ABV9F8W7_9BACL</name>
<evidence type="ECO:0000256" key="10">
    <source>
        <dbReference type="ARBA" id="ARBA00023112"/>
    </source>
</evidence>
<dbReference type="RefSeq" id="WP_378092027.1">
    <property type="nucleotide sequence ID" value="NZ_JBHSEP010000001.1"/>
</dbReference>
<keyword evidence="7 17" id="KW-0067">ATP-binding</keyword>
<dbReference type="PANTHER" id="PTHR43297:SF13">
    <property type="entry name" value="NICKEL ABC TRANSPORTER, ATP-BINDING PROTEIN"/>
    <property type="match status" value="1"/>
</dbReference>
<comment type="catalytic activity">
    <reaction evidence="15">
        <text>Ni(2+)(out) + ATP + H2O = Ni(2+)(in) + ADP + phosphate + H(+)</text>
        <dbReference type="Rhea" id="RHEA:15557"/>
        <dbReference type="ChEBI" id="CHEBI:15377"/>
        <dbReference type="ChEBI" id="CHEBI:15378"/>
        <dbReference type="ChEBI" id="CHEBI:30616"/>
        <dbReference type="ChEBI" id="CHEBI:43474"/>
        <dbReference type="ChEBI" id="CHEBI:49786"/>
        <dbReference type="ChEBI" id="CHEBI:456216"/>
        <dbReference type="EC" id="7.2.2.11"/>
    </reaction>
    <physiologicalReaction direction="left-to-right" evidence="15">
        <dbReference type="Rhea" id="RHEA:15558"/>
    </physiologicalReaction>
</comment>
<evidence type="ECO:0000313" key="17">
    <source>
        <dbReference type="EMBL" id="MFC4597181.1"/>
    </source>
</evidence>
<sequence>MRDIHKNALLKVENLSIGFSQYVKGTRKRIVQPIAGMHVEIGEGEIVAVVGASGSGKSLLAHAVLGILPGNAICSGSIVYRGEELTERRKEQLRGREISFIPQSVNFLDPLMRVGRQVQIGLDPKRAKADQEKLFEQYGLRISDGQLFPFELSGGMLRRVLFATSVREGVKLVIADEPTPGIHPEALAEILRQLKRFAAEGAGVMLITHDIVSALDIADRVAVIKDGTTVEIAAADAFEGAGERLQTEYTRRLWRALPHNDFDLEFQTREGGEHGVSG</sequence>
<dbReference type="Gene3D" id="3.40.50.300">
    <property type="entry name" value="P-loop containing nucleotide triphosphate hydrolases"/>
    <property type="match status" value="1"/>
</dbReference>
<gene>
    <name evidence="17" type="ORF">ACFO3S_02920</name>
</gene>
<evidence type="ECO:0000256" key="4">
    <source>
        <dbReference type="ARBA" id="ARBA00022475"/>
    </source>
</evidence>
<dbReference type="SUPFAM" id="SSF52540">
    <property type="entry name" value="P-loop containing nucleoside triphosphate hydrolases"/>
    <property type="match status" value="1"/>
</dbReference>
<evidence type="ECO:0000256" key="13">
    <source>
        <dbReference type="ARBA" id="ARBA00039098"/>
    </source>
</evidence>
<evidence type="ECO:0000256" key="14">
    <source>
        <dbReference type="ARBA" id="ARBA00044143"/>
    </source>
</evidence>
<protein>
    <recommendedName>
        <fullName evidence="14">Nickel import system ATP-binding protein NikD</fullName>
        <ecNumber evidence="13">7.2.2.11</ecNumber>
    </recommendedName>
</protein>
<dbReference type="Proteomes" id="UP001596028">
    <property type="component" value="Unassembled WGS sequence"/>
</dbReference>
<evidence type="ECO:0000256" key="1">
    <source>
        <dbReference type="ARBA" id="ARBA00004202"/>
    </source>
</evidence>
<keyword evidence="9" id="KW-0406">Ion transport</keyword>
<dbReference type="EMBL" id="JBHSEP010000001">
    <property type="protein sequence ID" value="MFC4597181.1"/>
    <property type="molecule type" value="Genomic_DNA"/>
</dbReference>
<evidence type="ECO:0000259" key="16">
    <source>
        <dbReference type="PROSITE" id="PS50893"/>
    </source>
</evidence>